<feature type="chain" id="PRO_5011664252" description="DUF4855 domain-containing protein" evidence="1">
    <location>
        <begin position="21"/>
        <end position="374"/>
    </location>
</feature>
<keyword evidence="3" id="KW-1185">Reference proteome</keyword>
<dbReference type="InterPro" id="IPR032329">
    <property type="entry name" value="DUF4855"/>
</dbReference>
<accession>A0A1I2KZD0</accession>
<dbReference type="EMBL" id="FONW01000013">
    <property type="protein sequence ID" value="SFF70401.1"/>
    <property type="molecule type" value="Genomic_DNA"/>
</dbReference>
<dbReference type="Pfam" id="PF16147">
    <property type="entry name" value="DUF4855"/>
    <property type="match status" value="1"/>
</dbReference>
<reference evidence="2 3" key="1">
    <citation type="submission" date="2016-10" db="EMBL/GenBank/DDBJ databases">
        <authorList>
            <person name="de Groot N.N."/>
        </authorList>
    </citation>
    <scope>NUCLEOTIDE SEQUENCE [LARGE SCALE GENOMIC DNA]</scope>
    <source>
        <strain evidence="2 3">CGMCC 1.9156</strain>
    </source>
</reference>
<organism evidence="2 3">
    <name type="scientific">Sunxiuqinia elliptica</name>
    <dbReference type="NCBI Taxonomy" id="655355"/>
    <lineage>
        <taxon>Bacteria</taxon>
        <taxon>Pseudomonadati</taxon>
        <taxon>Bacteroidota</taxon>
        <taxon>Bacteroidia</taxon>
        <taxon>Marinilabiliales</taxon>
        <taxon>Prolixibacteraceae</taxon>
        <taxon>Sunxiuqinia</taxon>
    </lineage>
</organism>
<evidence type="ECO:0008006" key="4">
    <source>
        <dbReference type="Google" id="ProtNLM"/>
    </source>
</evidence>
<dbReference type="STRING" id="655355.SAMN05216283_11381"/>
<keyword evidence="1" id="KW-0732">Signal</keyword>
<proteinExistence type="predicted"/>
<evidence type="ECO:0000313" key="2">
    <source>
        <dbReference type="EMBL" id="SFF70401.1"/>
    </source>
</evidence>
<dbReference type="AlphaFoldDB" id="A0A1I2KZD0"/>
<gene>
    <name evidence="2" type="ORF">SAMN05216283_11381</name>
</gene>
<protein>
    <recommendedName>
        <fullName evidence="4">DUF4855 domain-containing protein</fullName>
    </recommendedName>
</protein>
<evidence type="ECO:0000256" key="1">
    <source>
        <dbReference type="SAM" id="SignalP"/>
    </source>
</evidence>
<dbReference type="Proteomes" id="UP000198964">
    <property type="component" value="Unassembled WGS sequence"/>
</dbReference>
<evidence type="ECO:0000313" key="3">
    <source>
        <dbReference type="Proteomes" id="UP000198964"/>
    </source>
</evidence>
<dbReference type="RefSeq" id="WP_093921337.1">
    <property type="nucleotide sequence ID" value="NZ_FONW01000013.1"/>
</dbReference>
<sequence length="374" mass="44210">MKKIITRSLVVFTICFLLFACSENEPNEISPLPPEEEEEESVYEWEKNRTELLENNDMVLLYAGGSHRGHEWSEEYVEPYVTYTDESGKEHWMFDSFLFLEIHNGEGKTFASGYTSVPANQYEWKQLVEYYFRSRYCIGALNRSIESAKERLGEPAEKRKVVIGIPEPIKTQKDWGSLKNGVMLDFSKVTDRVDACKWYIDYVRKKFKEMNYKNIELAGFYWIAEEATNSRGILADLSAYLNDLKYSFVWIPYNGSDGAFEWKRLTFNYAYYQPNYFFNANTPLSSLNKACEDAKNYGMDMEIEFDDRAMIDRGNWGYRLENYMKAFKEYGIWESKRLAYYQGNRTLYELSKSSAEEDRQLYYKFCKFVSERSN</sequence>
<dbReference type="PROSITE" id="PS51257">
    <property type="entry name" value="PROKAR_LIPOPROTEIN"/>
    <property type="match status" value="1"/>
</dbReference>
<name>A0A1I2KZD0_9BACT</name>
<feature type="signal peptide" evidence="1">
    <location>
        <begin position="1"/>
        <end position="20"/>
    </location>
</feature>